<comment type="caution">
    <text evidence="1">The sequence shown here is derived from an EMBL/GenBank/DDBJ whole genome shotgun (WGS) entry which is preliminary data.</text>
</comment>
<dbReference type="EMBL" id="LAZR01000113">
    <property type="protein sequence ID" value="KKN90057.1"/>
    <property type="molecule type" value="Genomic_DNA"/>
</dbReference>
<evidence type="ECO:0000313" key="1">
    <source>
        <dbReference type="EMBL" id="KKN90057.1"/>
    </source>
</evidence>
<name>A0A0F9URC7_9ZZZZ</name>
<sequence length="74" mass="8653">MEDHYHERYLLMYALFKEGQQISEPFATPTDVMAEAYKRKVTIQLPIYTRHILFEGFSIRESTGQGIKPKETGD</sequence>
<accession>A0A0F9URC7</accession>
<reference evidence="1" key="1">
    <citation type="journal article" date="2015" name="Nature">
        <title>Complex archaea that bridge the gap between prokaryotes and eukaryotes.</title>
        <authorList>
            <person name="Spang A."/>
            <person name="Saw J.H."/>
            <person name="Jorgensen S.L."/>
            <person name="Zaremba-Niedzwiedzka K."/>
            <person name="Martijn J."/>
            <person name="Lind A.E."/>
            <person name="van Eijk R."/>
            <person name="Schleper C."/>
            <person name="Guy L."/>
            <person name="Ettema T.J."/>
        </authorList>
    </citation>
    <scope>NUCLEOTIDE SEQUENCE</scope>
</reference>
<proteinExistence type="predicted"/>
<dbReference type="AlphaFoldDB" id="A0A0F9URC7"/>
<gene>
    <name evidence="1" type="ORF">LCGC14_0231700</name>
</gene>
<organism evidence="1">
    <name type="scientific">marine sediment metagenome</name>
    <dbReference type="NCBI Taxonomy" id="412755"/>
    <lineage>
        <taxon>unclassified sequences</taxon>
        <taxon>metagenomes</taxon>
        <taxon>ecological metagenomes</taxon>
    </lineage>
</organism>
<protein>
    <submittedName>
        <fullName evidence="1">Uncharacterized protein</fullName>
    </submittedName>
</protein>